<proteinExistence type="predicted"/>
<feature type="transmembrane region" description="Helical" evidence="1">
    <location>
        <begin position="144"/>
        <end position="162"/>
    </location>
</feature>
<accession>A0ABQ4DZ59</accession>
<name>A0ABQ4DZ59_9ACTN</name>
<sequence>MTSTDTGRTWAAAPSPWAVWAAYAVPLCVLPSAVWRVSLVFTDEAATAWYMILLSALSTVLALATLGLVHRWGEQVPHWVPLLGGRPIPARPVVILAVAGGALLVAITGYIVLNQTFHFVPRGWVGVGRDEPAHPVPGWEVLRYYVPLIAWGPLVLAVAADYRRRVNLVRAPAR</sequence>
<reference evidence="2 3" key="1">
    <citation type="submission" date="2021-01" db="EMBL/GenBank/DDBJ databases">
        <title>Whole genome shotgun sequence of Plantactinospora endophytica NBRC 110450.</title>
        <authorList>
            <person name="Komaki H."/>
            <person name="Tamura T."/>
        </authorList>
    </citation>
    <scope>NUCLEOTIDE SEQUENCE [LARGE SCALE GENOMIC DNA]</scope>
    <source>
        <strain evidence="2 3">NBRC 110450</strain>
    </source>
</reference>
<dbReference type="RefSeq" id="WP_203866309.1">
    <property type="nucleotide sequence ID" value="NZ_BONW01000013.1"/>
</dbReference>
<evidence type="ECO:0000313" key="3">
    <source>
        <dbReference type="Proteomes" id="UP000646749"/>
    </source>
</evidence>
<feature type="transmembrane region" description="Helical" evidence="1">
    <location>
        <begin position="90"/>
        <end position="113"/>
    </location>
</feature>
<feature type="transmembrane region" description="Helical" evidence="1">
    <location>
        <begin position="17"/>
        <end position="35"/>
    </location>
</feature>
<gene>
    <name evidence="2" type="ORF">Pen02_26900</name>
</gene>
<feature type="transmembrane region" description="Helical" evidence="1">
    <location>
        <begin position="47"/>
        <end position="69"/>
    </location>
</feature>
<dbReference type="Proteomes" id="UP000646749">
    <property type="component" value="Unassembled WGS sequence"/>
</dbReference>
<evidence type="ECO:0000313" key="2">
    <source>
        <dbReference type="EMBL" id="GIG87754.1"/>
    </source>
</evidence>
<evidence type="ECO:0000256" key="1">
    <source>
        <dbReference type="SAM" id="Phobius"/>
    </source>
</evidence>
<comment type="caution">
    <text evidence="2">The sequence shown here is derived from an EMBL/GenBank/DDBJ whole genome shotgun (WGS) entry which is preliminary data.</text>
</comment>
<dbReference type="EMBL" id="BONW01000013">
    <property type="protein sequence ID" value="GIG87754.1"/>
    <property type="molecule type" value="Genomic_DNA"/>
</dbReference>
<keyword evidence="1" id="KW-0472">Membrane</keyword>
<keyword evidence="3" id="KW-1185">Reference proteome</keyword>
<keyword evidence="1" id="KW-1133">Transmembrane helix</keyword>
<organism evidence="2 3">
    <name type="scientific">Plantactinospora endophytica</name>
    <dbReference type="NCBI Taxonomy" id="673535"/>
    <lineage>
        <taxon>Bacteria</taxon>
        <taxon>Bacillati</taxon>
        <taxon>Actinomycetota</taxon>
        <taxon>Actinomycetes</taxon>
        <taxon>Micromonosporales</taxon>
        <taxon>Micromonosporaceae</taxon>
        <taxon>Plantactinospora</taxon>
    </lineage>
</organism>
<protein>
    <submittedName>
        <fullName evidence="2">Uncharacterized protein</fullName>
    </submittedName>
</protein>
<keyword evidence="1" id="KW-0812">Transmembrane</keyword>